<evidence type="ECO:0000313" key="6">
    <source>
        <dbReference type="Proteomes" id="UP000319257"/>
    </source>
</evidence>
<evidence type="ECO:0000256" key="4">
    <source>
        <dbReference type="SAM" id="MobiDB-lite"/>
    </source>
</evidence>
<evidence type="ECO:0000313" key="5">
    <source>
        <dbReference type="EMBL" id="TPX14080.1"/>
    </source>
</evidence>
<sequence>MDEANRASPGPVPPEAQPAPLEAQAAPAAAQPDPNAAQPVPDAAAQPVPDAAASPAHALAAQQAPAVAARADSVHTLRAFLRSRISGAAATVLPNQDPLPPPFDVAEKLPVFTSCGANMSCSHELSGRDREILDRGPAAAVDVYRAPHWPCRDCRAPLPQGGVHVLPCGHVLCRACLVAAARAVSTTVRACKQEIGRWIRLREAAGLAKPDSVPALDAAAAVAGGPMMPQPQQVADGRALDRVFDEANDVAFRVAGSTCCGRRFDLRDHLECLEERAARALWRDMEYLRSNSLDWVGGFCGWVDCGSFVPVKFHYEHPWEGVHVMHCLVCKGNSVRRYEEGKWSRPCR</sequence>
<reference evidence="5 6" key="1">
    <citation type="submission" date="2019-06" db="EMBL/GenBank/DDBJ databases">
        <title>Draft genome sequence of the filamentous fungus Phialemoniopsis curvata isolated from diesel fuel.</title>
        <authorList>
            <person name="Varaljay V.A."/>
            <person name="Lyon W.J."/>
            <person name="Crouch A.L."/>
            <person name="Drake C.E."/>
            <person name="Hollomon J.M."/>
            <person name="Nadeau L.J."/>
            <person name="Nunn H.S."/>
            <person name="Stevenson B.S."/>
            <person name="Bojanowski C.L."/>
            <person name="Crookes-Goodson W.J."/>
        </authorList>
    </citation>
    <scope>NUCLEOTIDE SEQUENCE [LARGE SCALE GENOMIC DNA]</scope>
    <source>
        <strain evidence="5 6">D216</strain>
    </source>
</reference>
<feature type="compositionally biased region" description="Low complexity" evidence="4">
    <location>
        <begin position="18"/>
        <end position="57"/>
    </location>
</feature>
<evidence type="ECO:0000256" key="1">
    <source>
        <dbReference type="ARBA" id="ARBA00022723"/>
    </source>
</evidence>
<dbReference type="Proteomes" id="UP000319257">
    <property type="component" value="Unassembled WGS sequence"/>
</dbReference>
<organism evidence="5 6">
    <name type="scientific">Thyridium curvatum</name>
    <dbReference type="NCBI Taxonomy" id="1093900"/>
    <lineage>
        <taxon>Eukaryota</taxon>
        <taxon>Fungi</taxon>
        <taxon>Dikarya</taxon>
        <taxon>Ascomycota</taxon>
        <taxon>Pezizomycotina</taxon>
        <taxon>Sordariomycetes</taxon>
        <taxon>Sordariomycetidae</taxon>
        <taxon>Thyridiales</taxon>
        <taxon>Thyridiaceae</taxon>
        <taxon>Thyridium</taxon>
    </lineage>
</organism>
<dbReference type="PROSITE" id="PS00518">
    <property type="entry name" value="ZF_RING_1"/>
    <property type="match status" value="1"/>
</dbReference>
<dbReference type="RefSeq" id="XP_030995791.1">
    <property type="nucleotide sequence ID" value="XM_031139191.1"/>
</dbReference>
<protein>
    <recommendedName>
        <fullName evidence="7">RING-type domain-containing protein</fullName>
    </recommendedName>
</protein>
<keyword evidence="1" id="KW-0479">Metal-binding</keyword>
<dbReference type="GeneID" id="41967921"/>
<proteinExistence type="predicted"/>
<keyword evidence="2" id="KW-0863">Zinc-finger</keyword>
<evidence type="ECO:0000256" key="3">
    <source>
        <dbReference type="ARBA" id="ARBA00022833"/>
    </source>
</evidence>
<gene>
    <name evidence="5" type="ORF">E0L32_000474</name>
</gene>
<keyword evidence="6" id="KW-1185">Reference proteome</keyword>
<feature type="region of interest" description="Disordered" evidence="4">
    <location>
        <begin position="1"/>
        <end position="57"/>
    </location>
</feature>
<dbReference type="EMBL" id="SKBQ01000002">
    <property type="protein sequence ID" value="TPX14080.1"/>
    <property type="molecule type" value="Genomic_DNA"/>
</dbReference>
<dbReference type="InterPro" id="IPR017907">
    <property type="entry name" value="Znf_RING_CS"/>
</dbReference>
<accession>A0A507BBT8</accession>
<dbReference type="AlphaFoldDB" id="A0A507BBT8"/>
<dbReference type="GO" id="GO:0008270">
    <property type="term" value="F:zinc ion binding"/>
    <property type="evidence" value="ECO:0007669"/>
    <property type="project" value="UniProtKB-KW"/>
</dbReference>
<evidence type="ECO:0000256" key="2">
    <source>
        <dbReference type="ARBA" id="ARBA00022771"/>
    </source>
</evidence>
<dbReference type="InParanoid" id="A0A507BBT8"/>
<name>A0A507BBT8_9PEZI</name>
<keyword evidence="3" id="KW-0862">Zinc</keyword>
<evidence type="ECO:0008006" key="7">
    <source>
        <dbReference type="Google" id="ProtNLM"/>
    </source>
</evidence>
<comment type="caution">
    <text evidence="5">The sequence shown here is derived from an EMBL/GenBank/DDBJ whole genome shotgun (WGS) entry which is preliminary data.</text>
</comment>